<evidence type="ECO:0000256" key="1">
    <source>
        <dbReference type="SAM" id="MobiDB-lite"/>
    </source>
</evidence>
<feature type="transmembrane region" description="Helical" evidence="2">
    <location>
        <begin position="34"/>
        <end position="52"/>
    </location>
</feature>
<comment type="caution">
    <text evidence="3">The sequence shown here is derived from an EMBL/GenBank/DDBJ whole genome shotgun (WGS) entry which is preliminary data.</text>
</comment>
<sequence length="101" mass="11645">MYSLYPNSFPDNFIPNLISPHDSVRLHSEYNLEALVWCLALGVFLLRFMTLGTKINRKYRNLSVLITEQSHPPPPHPSNRTKDNLRQEHNIDETCSGGHMV</sequence>
<dbReference type="PANTHER" id="PTHR12680:SF6">
    <property type="entry name" value="PROTEIN PHTF"/>
    <property type="match status" value="1"/>
</dbReference>
<feature type="compositionally biased region" description="Basic and acidic residues" evidence="1">
    <location>
        <begin position="80"/>
        <end position="92"/>
    </location>
</feature>
<evidence type="ECO:0000256" key="2">
    <source>
        <dbReference type="SAM" id="Phobius"/>
    </source>
</evidence>
<keyword evidence="2" id="KW-1133">Transmembrane helix</keyword>
<organism evidence="3 4">
    <name type="scientific">Timema podura</name>
    <name type="common">Walking stick</name>
    <dbReference type="NCBI Taxonomy" id="61482"/>
    <lineage>
        <taxon>Eukaryota</taxon>
        <taxon>Metazoa</taxon>
        <taxon>Ecdysozoa</taxon>
        <taxon>Arthropoda</taxon>
        <taxon>Hexapoda</taxon>
        <taxon>Insecta</taxon>
        <taxon>Pterygota</taxon>
        <taxon>Neoptera</taxon>
        <taxon>Polyneoptera</taxon>
        <taxon>Phasmatodea</taxon>
        <taxon>Timematodea</taxon>
        <taxon>Timematoidea</taxon>
        <taxon>Timematidae</taxon>
        <taxon>Timema</taxon>
    </lineage>
</organism>
<proteinExistence type="predicted"/>
<feature type="region of interest" description="Disordered" evidence="1">
    <location>
        <begin position="67"/>
        <end position="101"/>
    </location>
</feature>
<keyword evidence="2" id="KW-0472">Membrane</keyword>
<reference evidence="3" key="1">
    <citation type="submission" date="2021-03" db="EMBL/GenBank/DDBJ databases">
        <authorList>
            <person name="Tran Van P."/>
        </authorList>
    </citation>
    <scope>NUCLEOTIDE SEQUENCE</scope>
</reference>
<evidence type="ECO:0000313" key="4">
    <source>
        <dbReference type="Proteomes" id="UP001153148"/>
    </source>
</evidence>
<dbReference type="EMBL" id="CAJPIN010003042">
    <property type="protein sequence ID" value="CAG2055880.1"/>
    <property type="molecule type" value="Genomic_DNA"/>
</dbReference>
<gene>
    <name evidence="3" type="ORF">TPAB3V08_LOCUS2878</name>
</gene>
<dbReference type="PANTHER" id="PTHR12680">
    <property type="entry name" value="PUTATIVE HOMEODOMAIN TRANSCRIPTION FACTOR PHTF"/>
    <property type="match status" value="1"/>
</dbReference>
<dbReference type="InterPro" id="IPR039775">
    <property type="entry name" value="PHTF1/2"/>
</dbReference>
<name>A0ABN7NS71_TIMPD</name>
<protein>
    <submittedName>
        <fullName evidence="3">Uncharacterized protein</fullName>
    </submittedName>
</protein>
<keyword evidence="4" id="KW-1185">Reference proteome</keyword>
<keyword evidence="2" id="KW-0812">Transmembrane</keyword>
<accession>A0ABN7NS71</accession>
<evidence type="ECO:0000313" key="3">
    <source>
        <dbReference type="EMBL" id="CAG2055880.1"/>
    </source>
</evidence>
<dbReference type="Proteomes" id="UP001153148">
    <property type="component" value="Unassembled WGS sequence"/>
</dbReference>